<dbReference type="PANTHER" id="PTHR21090:SF5">
    <property type="entry name" value="PENTAFUNCTIONAL AROM POLYPEPTIDE"/>
    <property type="match status" value="1"/>
</dbReference>
<dbReference type="PROSITE" id="PS00885">
    <property type="entry name" value="EPSP_SYNTHASE_2"/>
    <property type="match status" value="1"/>
</dbReference>
<evidence type="ECO:0000256" key="7">
    <source>
        <dbReference type="ARBA" id="ARBA00030046"/>
    </source>
</evidence>
<keyword evidence="4" id="KW-0028">Amino-acid biosynthesis</keyword>
<dbReference type="EMBL" id="JAGGJQ010000001">
    <property type="protein sequence ID" value="MBP1838232.1"/>
    <property type="molecule type" value="Genomic_DNA"/>
</dbReference>
<dbReference type="GO" id="GO:0009073">
    <property type="term" value="P:aromatic amino acid family biosynthetic process"/>
    <property type="evidence" value="ECO:0007669"/>
    <property type="project" value="UniProtKB-KW"/>
</dbReference>
<evidence type="ECO:0000256" key="2">
    <source>
        <dbReference type="ARBA" id="ARBA00009948"/>
    </source>
</evidence>
<dbReference type="GO" id="GO:0009423">
    <property type="term" value="P:chorismate biosynthetic process"/>
    <property type="evidence" value="ECO:0007669"/>
    <property type="project" value="TreeGrafter"/>
</dbReference>
<dbReference type="Proteomes" id="UP001138672">
    <property type="component" value="Unassembled WGS sequence"/>
</dbReference>
<feature type="domain" description="Enolpyruvate transferase" evidence="9">
    <location>
        <begin position="59"/>
        <end position="401"/>
    </location>
</feature>
<evidence type="ECO:0000256" key="1">
    <source>
        <dbReference type="ARBA" id="ARBA00004811"/>
    </source>
</evidence>
<dbReference type="GO" id="GO:0008652">
    <property type="term" value="P:amino acid biosynthetic process"/>
    <property type="evidence" value="ECO:0007669"/>
    <property type="project" value="UniProtKB-KW"/>
</dbReference>
<evidence type="ECO:0000313" key="10">
    <source>
        <dbReference type="EMBL" id="MBP1838232.1"/>
    </source>
</evidence>
<gene>
    <name evidence="10" type="ORF">J2Z56_000128</name>
    <name evidence="11" type="ORF">J2Z57_000794</name>
</gene>
<keyword evidence="6" id="KW-0057">Aromatic amino acid biosynthesis</keyword>
<dbReference type="SUPFAM" id="SSF55205">
    <property type="entry name" value="EPT/RTPC-like"/>
    <property type="match status" value="1"/>
</dbReference>
<dbReference type="Gene3D" id="3.65.10.10">
    <property type="entry name" value="Enolpyruvate transferase domain"/>
    <property type="match status" value="2"/>
</dbReference>
<evidence type="ECO:0000313" key="13">
    <source>
        <dbReference type="Proteomes" id="UP001231587"/>
    </source>
</evidence>
<evidence type="ECO:0000256" key="5">
    <source>
        <dbReference type="ARBA" id="ARBA00022679"/>
    </source>
</evidence>
<accession>A0A9X1C9Y5</accession>
<comment type="pathway">
    <text evidence="1">Metabolic intermediate biosynthesis; chorismate biosynthesis; chorismate from D-erythrose 4-phosphate and phosphoenolpyruvate: step 6/7.</text>
</comment>
<protein>
    <recommendedName>
        <fullName evidence="3">3-phosphoshikimate 1-carboxyvinyltransferase</fullName>
        <ecNumber evidence="3">2.5.1.19</ecNumber>
    </recommendedName>
    <alternativeName>
        <fullName evidence="7">5-enolpyruvylshikimate-3-phosphate synthase</fullName>
    </alternativeName>
</protein>
<evidence type="ECO:0000313" key="12">
    <source>
        <dbReference type="Proteomes" id="UP001138672"/>
    </source>
</evidence>
<evidence type="ECO:0000256" key="3">
    <source>
        <dbReference type="ARBA" id="ARBA00012450"/>
    </source>
</evidence>
<comment type="caution">
    <text evidence="10">The sequence shown here is derived from an EMBL/GenBank/DDBJ whole genome shotgun (WGS) entry which is preliminary data.</text>
</comment>
<evidence type="ECO:0000259" key="9">
    <source>
        <dbReference type="Pfam" id="PF00275"/>
    </source>
</evidence>
<dbReference type="AlphaFoldDB" id="A0A9X1C9Y5"/>
<dbReference type="InterPro" id="IPR036968">
    <property type="entry name" value="Enolpyruvate_Tfrase_sf"/>
</dbReference>
<dbReference type="InterPro" id="IPR013792">
    <property type="entry name" value="RNA3'P_cycl/enolpyr_Trfase_a/b"/>
</dbReference>
<organism evidence="10 12">
    <name type="scientific">Formosa algae</name>
    <dbReference type="NCBI Taxonomy" id="225843"/>
    <lineage>
        <taxon>Bacteria</taxon>
        <taxon>Pseudomonadati</taxon>
        <taxon>Bacteroidota</taxon>
        <taxon>Flavobacteriia</taxon>
        <taxon>Flavobacteriales</taxon>
        <taxon>Flavobacteriaceae</taxon>
        <taxon>Formosa</taxon>
    </lineage>
</organism>
<dbReference type="InterPro" id="IPR006264">
    <property type="entry name" value="EPSP_synthase"/>
</dbReference>
<proteinExistence type="inferred from homology"/>
<dbReference type="EMBL" id="JAUSUU010000002">
    <property type="protein sequence ID" value="MDQ0334367.1"/>
    <property type="molecule type" value="Genomic_DNA"/>
</dbReference>
<evidence type="ECO:0000313" key="11">
    <source>
        <dbReference type="EMBL" id="MDQ0334367.1"/>
    </source>
</evidence>
<reference evidence="10" key="1">
    <citation type="submission" date="2021-03" db="EMBL/GenBank/DDBJ databases">
        <title>Genomic Encyclopedia of Type Strains, Phase IV (KMG-IV): sequencing the most valuable type-strain genomes for metagenomic binning, comparative biology and taxonomic classification.</title>
        <authorList>
            <person name="Goeker M."/>
        </authorList>
    </citation>
    <scope>NUCLEOTIDE SEQUENCE</scope>
    <source>
        <strain evidence="10">DSM 15523</strain>
        <strain evidence="11 13">DSM 16476</strain>
    </source>
</reference>
<evidence type="ECO:0000256" key="8">
    <source>
        <dbReference type="ARBA" id="ARBA00044633"/>
    </source>
</evidence>
<comment type="catalytic activity">
    <reaction evidence="8">
        <text>3-phosphoshikimate + phosphoenolpyruvate = 5-O-(1-carboxyvinyl)-3-phosphoshikimate + phosphate</text>
        <dbReference type="Rhea" id="RHEA:21256"/>
        <dbReference type="ChEBI" id="CHEBI:43474"/>
        <dbReference type="ChEBI" id="CHEBI:57701"/>
        <dbReference type="ChEBI" id="CHEBI:58702"/>
        <dbReference type="ChEBI" id="CHEBI:145989"/>
        <dbReference type="EC" id="2.5.1.19"/>
    </reaction>
    <physiologicalReaction direction="left-to-right" evidence="8">
        <dbReference type="Rhea" id="RHEA:21257"/>
    </physiologicalReaction>
</comment>
<dbReference type="PANTHER" id="PTHR21090">
    <property type="entry name" value="AROM/DEHYDROQUINATE SYNTHASE"/>
    <property type="match status" value="1"/>
</dbReference>
<keyword evidence="13" id="KW-1185">Reference proteome</keyword>
<dbReference type="Proteomes" id="UP001231587">
    <property type="component" value="Unassembled WGS sequence"/>
</dbReference>
<comment type="similarity">
    <text evidence="2">Belongs to the EPSP synthase family.</text>
</comment>
<evidence type="ECO:0000256" key="4">
    <source>
        <dbReference type="ARBA" id="ARBA00022605"/>
    </source>
</evidence>
<dbReference type="Pfam" id="PF00275">
    <property type="entry name" value="EPSP_synthase"/>
    <property type="match status" value="1"/>
</dbReference>
<sequence>MNITLEQSEIIQKPLHVTITGSKSESNRLLVLQALFPNIALENVSNSDDSDVMQMALKSEETLIDIHHAGTTMRFLTAYFSSREGKSVTLTGSKRMKERPIKILVDALRDLGADISYVENEGFPPIKISGKAITKNEVTLKANVSSQYISALLLIGSSLKHGLKLTLDGEITSVPYIKMTLNLLHQLHIDAEFKGQTITVQPKTEAVAQQTLTVESDWSSASYFYSIVALSPVGTVITLSSYKETSLQGDSVLAKIYKQFGVETTFKDNAITLQKVSDVSKDTLIILDLIHAPDIAQTIAVSCFGLGLGCDLSGLHTLKIKETDRLEALKTELGKLGGEVIVTDKTLKLLPSTQIHENVAIDTYNDHRMAMAFAPLALCTKLRVNDAEVVSKSYPEFWSDLEQIGFKVKKV</sequence>
<evidence type="ECO:0000256" key="6">
    <source>
        <dbReference type="ARBA" id="ARBA00023141"/>
    </source>
</evidence>
<dbReference type="InterPro" id="IPR023193">
    <property type="entry name" value="EPSP_synthase_CS"/>
</dbReference>
<dbReference type="EC" id="2.5.1.19" evidence="3"/>
<dbReference type="InterPro" id="IPR001986">
    <property type="entry name" value="Enolpyruvate_Tfrase_dom"/>
</dbReference>
<dbReference type="GO" id="GO:0003866">
    <property type="term" value="F:3-phosphoshikimate 1-carboxyvinyltransferase activity"/>
    <property type="evidence" value="ECO:0007669"/>
    <property type="project" value="UniProtKB-EC"/>
</dbReference>
<name>A0A9X1C9Y5_9FLAO</name>
<dbReference type="OrthoDB" id="9809920at2"/>
<dbReference type="RefSeq" id="WP_057781049.1">
    <property type="nucleotide sequence ID" value="NZ_JAGGJQ010000001.1"/>
</dbReference>
<dbReference type="PIRSF" id="PIRSF000505">
    <property type="entry name" value="EPSPS"/>
    <property type="match status" value="1"/>
</dbReference>
<keyword evidence="5 10" id="KW-0808">Transferase</keyword>